<evidence type="ECO:0000313" key="1">
    <source>
        <dbReference type="EMBL" id="KOH45625.1"/>
    </source>
</evidence>
<accession>A0A0L8VAX3</accession>
<dbReference type="EMBL" id="LGIA01000087">
    <property type="protein sequence ID" value="KOH45625.1"/>
    <property type="molecule type" value="Genomic_DNA"/>
</dbReference>
<evidence type="ECO:0000313" key="2">
    <source>
        <dbReference type="Proteomes" id="UP000036958"/>
    </source>
</evidence>
<keyword evidence="2" id="KW-1185">Reference proteome</keyword>
<sequence>MSYDLYFYKNKNNKISEAEVIEEFKNTIPFKISEIDSQIVYENERTGVNFLIDFNEPNTDQEDIELFDNFDEFEYLNINASINFLRPDYFGLEIFPLINKVVDKLDLYILNLQEFDESKHKPIKWTGKELCEHWTLHNSIVSKQQFKELGLNFMAKEKSDKLWNYTRLIDKIEKEIKEDIYVPNAFVIQNKDTQDLFTFIVWSESIPLILPRVDFVIILKKYKKLFKQIEEIGMVKYQDILDKFASEFEVYDSKNELLLLRQNNADTIKKDFNKFPIWKSHKEFGPQVSLGGFVNNK</sequence>
<dbReference type="RefSeq" id="WP_053181443.1">
    <property type="nucleotide sequence ID" value="NZ_LGIA01000087.1"/>
</dbReference>
<dbReference type="OrthoDB" id="1332600at2"/>
<protein>
    <submittedName>
        <fullName evidence="1">Uncharacterized protein</fullName>
    </submittedName>
</protein>
<reference evidence="2" key="1">
    <citation type="submission" date="2015-07" db="EMBL/GenBank/DDBJ databases">
        <title>Genome sequencing of Sunxiuqinia dokdonensis strain SK.</title>
        <authorList>
            <person name="Ahn S."/>
            <person name="Kim B.-C."/>
        </authorList>
    </citation>
    <scope>NUCLEOTIDE SEQUENCE [LARGE SCALE GENOMIC DNA]</scope>
    <source>
        <strain evidence="2">SK</strain>
    </source>
</reference>
<gene>
    <name evidence="1" type="ORF">NC99_15500</name>
</gene>
<dbReference type="Proteomes" id="UP000036958">
    <property type="component" value="Unassembled WGS sequence"/>
</dbReference>
<dbReference type="AlphaFoldDB" id="A0A0L8VAX3"/>
<name>A0A0L8VAX3_9BACT</name>
<organism evidence="1 2">
    <name type="scientific">Sunxiuqinia dokdonensis</name>
    <dbReference type="NCBI Taxonomy" id="1409788"/>
    <lineage>
        <taxon>Bacteria</taxon>
        <taxon>Pseudomonadati</taxon>
        <taxon>Bacteroidota</taxon>
        <taxon>Bacteroidia</taxon>
        <taxon>Marinilabiliales</taxon>
        <taxon>Prolixibacteraceae</taxon>
        <taxon>Sunxiuqinia</taxon>
    </lineage>
</organism>
<proteinExistence type="predicted"/>
<comment type="caution">
    <text evidence="1">The sequence shown here is derived from an EMBL/GenBank/DDBJ whole genome shotgun (WGS) entry which is preliminary data.</text>
</comment>